<dbReference type="Gramene" id="TraesJUL3B03G01591250.1">
    <property type="protein sequence ID" value="TraesJUL3B03G01591250.1.CDS1"/>
    <property type="gene ID" value="TraesJUL3B03G01591250"/>
</dbReference>
<dbReference type="AlphaFoldDB" id="A0A077RWJ7"/>
<dbReference type="Gramene" id="TraesCLE_scaffold_000408_01G000200.1">
    <property type="protein sequence ID" value="TraesCLE_scaffold_000408_01G000200.1"/>
    <property type="gene ID" value="TraesCLE_scaffold_000408_01G000200"/>
</dbReference>
<dbReference type="Gramene" id="TraesSTA3B03G01569770.1">
    <property type="protein sequence ID" value="TraesSTA3B03G01569770.1.CDS1"/>
    <property type="gene ID" value="TraesSTA3B03G01569770"/>
</dbReference>
<dbReference type="STRING" id="4565.A0A077RWJ7"/>
<dbReference type="PANTHER" id="PTHR35828:SF45">
    <property type="entry name" value="F-BOX DOMAIN-CONTAINING PROTEIN"/>
    <property type="match status" value="1"/>
</dbReference>
<dbReference type="Gramene" id="TraesCAD_scaffold_000776_01G000200.1">
    <property type="protein sequence ID" value="TraesCAD_scaffold_000776_01G000200.1"/>
    <property type="gene ID" value="TraesCAD_scaffold_000776_01G000200"/>
</dbReference>
<dbReference type="Gramene" id="TraesNOR3B03G01600020.1">
    <property type="protein sequence ID" value="TraesNOR3B03G01600020.1.CDS1"/>
    <property type="gene ID" value="TraesNOR3B03G01600020"/>
</dbReference>
<dbReference type="InterPro" id="IPR001810">
    <property type="entry name" value="F-box_dom"/>
</dbReference>
<reference evidence="3" key="2">
    <citation type="submission" date="2018-10" db="UniProtKB">
        <authorList>
            <consortium name="EnsemblPlants"/>
        </authorList>
    </citation>
    <scope>IDENTIFICATION</scope>
</reference>
<dbReference type="Pfam" id="PF24523">
    <property type="entry name" value="DUF7595"/>
    <property type="match status" value="1"/>
</dbReference>
<keyword evidence="4" id="KW-1185">Reference proteome</keyword>
<organism evidence="3">
    <name type="scientific">Triticum aestivum</name>
    <name type="common">Wheat</name>
    <dbReference type="NCBI Taxonomy" id="4565"/>
    <lineage>
        <taxon>Eukaryota</taxon>
        <taxon>Viridiplantae</taxon>
        <taxon>Streptophyta</taxon>
        <taxon>Embryophyta</taxon>
        <taxon>Tracheophyta</taxon>
        <taxon>Spermatophyta</taxon>
        <taxon>Magnoliopsida</taxon>
        <taxon>Liliopsida</taxon>
        <taxon>Poales</taxon>
        <taxon>Poaceae</taxon>
        <taxon>BOP clade</taxon>
        <taxon>Pooideae</taxon>
        <taxon>Triticodae</taxon>
        <taxon>Triticeae</taxon>
        <taxon>Triticinae</taxon>
        <taxon>Triticum</taxon>
    </lineage>
</organism>
<dbReference type="InterPro" id="IPR036047">
    <property type="entry name" value="F-box-like_dom_sf"/>
</dbReference>
<evidence type="ECO:0000259" key="1">
    <source>
        <dbReference type="Pfam" id="PF00646"/>
    </source>
</evidence>
<dbReference type="InterPro" id="IPR056016">
    <property type="entry name" value="DUF7595"/>
</dbReference>
<dbReference type="Gramene" id="TraesCS3B03G0278100.1">
    <property type="protein sequence ID" value="TraesCS3B03G0278100.1.CDS1"/>
    <property type="gene ID" value="TraesCS3B03G0278100"/>
</dbReference>
<dbReference type="PANTHER" id="PTHR35828">
    <property type="entry name" value="OS08G0203800 PROTEIN-RELATED"/>
    <property type="match status" value="1"/>
</dbReference>
<feature type="domain" description="F-box" evidence="1">
    <location>
        <begin position="8"/>
        <end position="47"/>
    </location>
</feature>
<protein>
    <recommendedName>
        <fullName evidence="5">F-box domain-containing protein</fullName>
    </recommendedName>
</protein>
<name>A0A077RWJ7_WHEAT</name>
<evidence type="ECO:0000313" key="4">
    <source>
        <dbReference type="Proteomes" id="UP000019116"/>
    </source>
</evidence>
<sequence>MEPPMSSSILPADLLLEISARSDPVTLVRCAATCKVLRRQIADPAFLSQLRLRNADWFVPTLFRGLFIQNLREAEGEHPRFVVPGHSKEPSPEPLRSFLSKYTTLFEFYHPVLAARHGLVALRCDTTPESQPAGACVFNPMTGYIHFFGPPGIKAQSFVLLTGDGGGDGPYRLLAAELSPGHLKTQAFSPAEHPRLWQVIAETAVAPCPQDAALLHPPIVLQGDTHWLCRSVEYHFVLKFSHAQLQASVTKIDGHCGEVLRGRGPEELLLVSDGHARQPGLLVATGLDISLWTLSGSREGGAWSKQVLVQPESIRRPGQWSEQLELRWFGETSGYVFVRMSGAEGASQSWYFMLELAARRARGVCKIPPRDVLVFFPYEMDISYWRPNFTRRLHY</sequence>
<dbReference type="Gramene" id="TraesCS3B02G120800.1">
    <property type="protein sequence ID" value="TraesCS3B02G120800.1.cds1"/>
    <property type="gene ID" value="TraesCS3B02G120800"/>
</dbReference>
<dbReference type="EnsemblPlants" id="TraesCS3B02G120800.1">
    <property type="protein sequence ID" value="TraesCS3B02G120800.1.cds1"/>
    <property type="gene ID" value="TraesCS3B02G120800"/>
</dbReference>
<dbReference type="Gramene" id="TraesARI3B03G01602280.1">
    <property type="protein sequence ID" value="TraesARI3B03G01602280.1.CDS1"/>
    <property type="gene ID" value="TraesARI3B03G01602280"/>
</dbReference>
<dbReference type="Proteomes" id="UP000019116">
    <property type="component" value="Chromosome 3B"/>
</dbReference>
<dbReference type="Gramene" id="TraesROB_scaffold_000751_01G000200.1">
    <property type="protein sequence ID" value="TraesROB_scaffold_000751_01G000200.1"/>
    <property type="gene ID" value="TraesROB_scaffold_000751_01G000200"/>
</dbReference>
<dbReference type="Pfam" id="PF00646">
    <property type="entry name" value="F-box"/>
    <property type="match status" value="1"/>
</dbReference>
<dbReference type="SUPFAM" id="SSF81383">
    <property type="entry name" value="F-box domain"/>
    <property type="match status" value="1"/>
</dbReference>
<evidence type="ECO:0000313" key="3">
    <source>
        <dbReference type="EnsemblPlants" id="TraesCS3B02G120800.1.cds1"/>
    </source>
</evidence>
<dbReference type="Gramene" id="TraesJAG3B03G01586470.1">
    <property type="protein sequence ID" value="TraesJAG3B03G01586470.1.CDS1"/>
    <property type="gene ID" value="TraesJAG3B03G01586470"/>
</dbReference>
<proteinExistence type="predicted"/>
<dbReference type="HOGENOM" id="CLU_018793_3_2_1"/>
<evidence type="ECO:0000259" key="2">
    <source>
        <dbReference type="Pfam" id="PF24523"/>
    </source>
</evidence>
<accession>A0A077RWJ7</accession>
<dbReference type="CDD" id="cd09917">
    <property type="entry name" value="F-box_SF"/>
    <property type="match status" value="1"/>
</dbReference>
<evidence type="ECO:0008006" key="5">
    <source>
        <dbReference type="Google" id="ProtNLM"/>
    </source>
</evidence>
<dbReference type="OrthoDB" id="689061at2759"/>
<dbReference type="Gramene" id="TraesSYM3B03G01600850.1">
    <property type="protein sequence ID" value="TraesSYM3B03G01600850.1.CDS1"/>
    <property type="gene ID" value="TraesSYM3B03G01600850"/>
</dbReference>
<dbReference type="Gramene" id="TraesWEE_scaffold_002631_01G000200.1">
    <property type="protein sequence ID" value="TraesWEE_scaffold_002631_01G000200.1"/>
    <property type="gene ID" value="TraesWEE_scaffold_002631_01G000200"/>
</dbReference>
<reference evidence="3" key="1">
    <citation type="submission" date="2018-08" db="EMBL/GenBank/DDBJ databases">
        <authorList>
            <person name="Rossello M."/>
        </authorList>
    </citation>
    <scope>NUCLEOTIDE SEQUENCE [LARGE SCALE GENOMIC DNA]</scope>
    <source>
        <strain evidence="3">cv. Chinese Spring</strain>
    </source>
</reference>
<feature type="domain" description="DUF7595" evidence="2">
    <location>
        <begin position="104"/>
        <end position="342"/>
    </location>
</feature>